<reference evidence="1 2" key="1">
    <citation type="submission" date="2014-07" db="EMBL/GenBank/DDBJ databases">
        <title>Methanogenic archaea and the global carbon cycle.</title>
        <authorList>
            <person name="Henriksen J.R."/>
            <person name="Luke J."/>
            <person name="Reinhart S."/>
            <person name="Benedict M.N."/>
            <person name="Youngblut N.D."/>
            <person name="Metcalf M.E."/>
            <person name="Whitaker R.J."/>
            <person name="Metcalf W.W."/>
        </authorList>
    </citation>
    <scope>NUCLEOTIDE SEQUENCE [LARGE SCALE GENOMIC DNA]</scope>
    <source>
        <strain evidence="1 2">SarPi</strain>
    </source>
</reference>
<dbReference type="RefSeq" id="WP_048043680.1">
    <property type="nucleotide sequence ID" value="NZ_CP009511.1"/>
</dbReference>
<protein>
    <submittedName>
        <fullName evidence="1">Uncharacterized protein</fullName>
    </submittedName>
</protein>
<evidence type="ECO:0000313" key="2">
    <source>
        <dbReference type="Proteomes" id="UP000033116"/>
    </source>
</evidence>
<dbReference type="HOGENOM" id="CLU_1232786_0_0_2"/>
<dbReference type="GeneID" id="24865431"/>
<organism evidence="1 2">
    <name type="scientific">Methanosarcina mazei SarPi</name>
    <dbReference type="NCBI Taxonomy" id="1434115"/>
    <lineage>
        <taxon>Archaea</taxon>
        <taxon>Methanobacteriati</taxon>
        <taxon>Methanobacteriota</taxon>
        <taxon>Stenosarchaea group</taxon>
        <taxon>Methanomicrobia</taxon>
        <taxon>Methanosarcinales</taxon>
        <taxon>Methanosarcinaceae</taxon>
        <taxon>Methanosarcina</taxon>
    </lineage>
</organism>
<name>A0A0E3RDC4_METMZ</name>
<dbReference type="AlphaFoldDB" id="A0A0E3RDC4"/>
<proteinExistence type="predicted"/>
<dbReference type="PATRIC" id="fig|1434115.4.peg.2798"/>
<dbReference type="Proteomes" id="UP000033116">
    <property type="component" value="Chromosome"/>
</dbReference>
<gene>
    <name evidence="1" type="ORF">MSMAP_2165</name>
</gene>
<accession>A0A0E3RDC4</accession>
<dbReference type="EMBL" id="CP009511">
    <property type="protein sequence ID" value="AKB62150.1"/>
    <property type="molecule type" value="Genomic_DNA"/>
</dbReference>
<evidence type="ECO:0000313" key="1">
    <source>
        <dbReference type="EMBL" id="AKB62150.1"/>
    </source>
</evidence>
<sequence length="247" mass="26836">MKRNKSEMFAIFTVILLVSIAFVPAVMAQAESQNKEYADVTENPNKVSISEEDIKKAMEKANETSKSMKVLKETDKEKIVSFKKEDGSIAYLISWADEKNPNRTNFAFVDQSELVYKKLISTADLNDSSAVAAVISASKVSFWNGSYLETYGSATTGGVHIHFSAKDGLWLAGGAATAAVLLGIILDGPLPFGDAIGALVAFGVATFYWAESNSDNSIDVRIPYANALQYPLTGHVSMQIGSHWYTI</sequence>